<evidence type="ECO:0000256" key="5">
    <source>
        <dbReference type="ARBA" id="ARBA00022801"/>
    </source>
</evidence>
<dbReference type="SMART" id="SM00490">
    <property type="entry name" value="HELICc"/>
    <property type="match status" value="1"/>
</dbReference>
<evidence type="ECO:0000256" key="3">
    <source>
        <dbReference type="ARBA" id="ARBA00022723"/>
    </source>
</evidence>
<feature type="binding site" evidence="12">
    <location>
        <position position="430"/>
    </location>
    <ligand>
        <name>Zn(2+)</name>
        <dbReference type="ChEBI" id="CHEBI:29105"/>
        <label>2</label>
    </ligand>
</feature>
<dbReference type="GO" id="GO:0043138">
    <property type="term" value="F:3'-5' DNA helicase activity"/>
    <property type="evidence" value="ECO:0007669"/>
    <property type="project" value="UniProtKB-EC"/>
</dbReference>
<evidence type="ECO:0000256" key="1">
    <source>
        <dbReference type="ARBA" id="ARBA00022515"/>
    </source>
</evidence>
<dbReference type="SMART" id="SM00487">
    <property type="entry name" value="DEXDc"/>
    <property type="match status" value="1"/>
</dbReference>
<dbReference type="InterPro" id="IPR041222">
    <property type="entry name" value="PriA_3primeBD"/>
</dbReference>
<keyword evidence="3 12" id="KW-0479">Metal-binding</keyword>
<feature type="domain" description="Helicase ATP-binding" evidence="13">
    <location>
        <begin position="175"/>
        <end position="344"/>
    </location>
</feature>
<dbReference type="Pfam" id="PF18074">
    <property type="entry name" value="PriA_C"/>
    <property type="match status" value="1"/>
</dbReference>
<comment type="similarity">
    <text evidence="12">Belongs to the helicase family. PriA subfamily.</text>
</comment>
<evidence type="ECO:0000256" key="7">
    <source>
        <dbReference type="ARBA" id="ARBA00022833"/>
    </source>
</evidence>
<keyword evidence="9 12" id="KW-0238">DNA-binding</keyword>
<reference evidence="14 15" key="1">
    <citation type="submission" date="2018-01" db="EMBL/GenBank/DDBJ databases">
        <title>Saezia sanguinis gen. nov., sp. nov., in the order Burkholderiales isolated from human blood.</title>
        <authorList>
            <person name="Medina-Pascual M.J."/>
            <person name="Valdezate S."/>
            <person name="Monzon S."/>
            <person name="Cuesta I."/>
            <person name="Carrasco G."/>
            <person name="Villalon P."/>
            <person name="Saez-Nieto J.A."/>
        </authorList>
    </citation>
    <scope>NUCLEOTIDE SEQUENCE [LARGE SCALE GENOMIC DNA]</scope>
    <source>
        <strain evidence="14 15">CNM695-12</strain>
    </source>
</reference>
<evidence type="ECO:0000256" key="4">
    <source>
        <dbReference type="ARBA" id="ARBA00022741"/>
    </source>
</evidence>
<sequence length="710" mass="79118">MAAFIVDVIVDLPAHSAVEGALSYACDVALAPGGLVRVPLGKKEVLGIVWNVRDSVAASTINTPSQSIELKPIIQYLDEIPPLSGAWRDLTAFSAQYYQRSLGEVALQALPPELRKLDAVQLQRRLKRLQGKQEGEVNEAPPALPELTYEQQNAVQQITPALYAAEPLAQQGKSEAASAKAAVFLLEGVTGSGKTEVYMRVVQAALAKNPQAQVLILVPEINLTPQLEARFAQRFPEEQMVSMHSGLTAAQRLRSWLLAHTGRARIVLGTRMAIFASIPQLSLIVVDEEHDPSYKQYEGARWSARDLAVWRGWHEKVPVILGSATPSLESWRHAQQGQYQLLEMPLRIGQGGMPKVRMVDMRQMPRQTVLAPALLQAMQQRIARGEQSLVLLNRRGYAPVLHCVSCGWQSQCPYCTAWRVYHRIDRTLRCHHCGFTEPVPKACPQCGDPDLQPIGRGTERLEEQLKALLQRPDGSAARVLRIDADSTRHAGSLVAHLKQVHDGDVDVLLGTQMIAKGHDFRFVTLVAAVNPDTALFSNDFRAGERLFSLLLQAAGRAGRDARLSEQSELWIQTMQPEHPLFKALKTYDFSAFARAMLEEREMAAMPPFMHQALVRAQARTQEAAQEFLNQIHQQGQEIIQSMQLADYLTLYPPIPAAMQRVAGIEHAQMLLESRSRQVLQQFLNAWRGVLHQVRVRGMVRWAIDVDPQVI</sequence>
<feature type="binding site" evidence="12">
    <location>
        <position position="446"/>
    </location>
    <ligand>
        <name>Zn(2+)</name>
        <dbReference type="ChEBI" id="CHEBI:29105"/>
        <label>1</label>
    </ligand>
</feature>
<dbReference type="InterPro" id="IPR011545">
    <property type="entry name" value="DEAD/DEAH_box_helicase_dom"/>
</dbReference>
<dbReference type="OrthoDB" id="9759544at2"/>
<dbReference type="EMBL" id="PQSP01000002">
    <property type="protein sequence ID" value="RUS67134.1"/>
    <property type="molecule type" value="Genomic_DNA"/>
</dbReference>
<evidence type="ECO:0000256" key="12">
    <source>
        <dbReference type="HAMAP-Rule" id="MF_00983"/>
    </source>
</evidence>
<dbReference type="Pfam" id="PF17764">
    <property type="entry name" value="PriA_3primeBD"/>
    <property type="match status" value="1"/>
</dbReference>
<dbReference type="GO" id="GO:0006269">
    <property type="term" value="P:DNA replication, synthesis of primer"/>
    <property type="evidence" value="ECO:0007669"/>
    <property type="project" value="UniProtKB-KW"/>
</dbReference>
<evidence type="ECO:0000256" key="8">
    <source>
        <dbReference type="ARBA" id="ARBA00022840"/>
    </source>
</evidence>
<dbReference type="InterPro" id="IPR041236">
    <property type="entry name" value="PriA_C"/>
</dbReference>
<evidence type="ECO:0000313" key="15">
    <source>
        <dbReference type="Proteomes" id="UP000286947"/>
    </source>
</evidence>
<dbReference type="InterPro" id="IPR005259">
    <property type="entry name" value="PriA"/>
</dbReference>
<accession>A0A433SER7</accession>
<comment type="cofactor">
    <cofactor evidence="12">
        <name>Zn(2+)</name>
        <dbReference type="ChEBI" id="CHEBI:29105"/>
    </cofactor>
    <text evidence="12">Binds 2 zinc ions per subunit.</text>
</comment>
<feature type="binding site" evidence="12">
    <location>
        <position position="415"/>
    </location>
    <ligand>
        <name>Zn(2+)</name>
        <dbReference type="ChEBI" id="CHEBI:29105"/>
        <label>2</label>
    </ligand>
</feature>
<dbReference type="GO" id="GO:0006302">
    <property type="term" value="P:double-strand break repair"/>
    <property type="evidence" value="ECO:0007669"/>
    <property type="project" value="InterPro"/>
</dbReference>
<dbReference type="Gene3D" id="3.40.50.300">
    <property type="entry name" value="P-loop containing nucleotide triphosphate hydrolases"/>
    <property type="match status" value="2"/>
</dbReference>
<name>A0A433SER7_9BURK</name>
<dbReference type="InterPro" id="IPR040498">
    <property type="entry name" value="PriA_CRR"/>
</dbReference>
<keyword evidence="8 12" id="KW-0067">ATP-binding</keyword>
<dbReference type="SUPFAM" id="SSF52540">
    <property type="entry name" value="P-loop containing nucleoside triphosphate hydrolases"/>
    <property type="match status" value="2"/>
</dbReference>
<feature type="binding site" evidence="12">
    <location>
        <position position="403"/>
    </location>
    <ligand>
        <name>Zn(2+)</name>
        <dbReference type="ChEBI" id="CHEBI:29105"/>
        <label>1</label>
    </ligand>
</feature>
<dbReference type="InterPro" id="IPR027417">
    <property type="entry name" value="P-loop_NTPase"/>
</dbReference>
<evidence type="ECO:0000256" key="9">
    <source>
        <dbReference type="ARBA" id="ARBA00023125"/>
    </source>
</evidence>
<evidence type="ECO:0000256" key="6">
    <source>
        <dbReference type="ARBA" id="ARBA00022806"/>
    </source>
</evidence>
<keyword evidence="5 12" id="KW-0378">Hydrolase</keyword>
<dbReference type="GO" id="GO:0016887">
    <property type="term" value="F:ATP hydrolysis activity"/>
    <property type="evidence" value="ECO:0007669"/>
    <property type="project" value="RHEA"/>
</dbReference>
<dbReference type="Pfam" id="PF00271">
    <property type="entry name" value="Helicase_C"/>
    <property type="match status" value="1"/>
</dbReference>
<keyword evidence="4 12" id="KW-0547">Nucleotide-binding</keyword>
<proteinExistence type="inferred from homology"/>
<protein>
    <recommendedName>
        <fullName evidence="12">Replication restart protein PriA</fullName>
    </recommendedName>
    <alternativeName>
        <fullName evidence="12">ATP-dependent DNA helicase PriA</fullName>
        <ecNumber evidence="12">5.6.2.4</ecNumber>
    </alternativeName>
    <alternativeName>
        <fullName evidence="12">DNA 3'-5' helicase PriA</fullName>
    </alternativeName>
</protein>
<feature type="binding site" evidence="12">
    <location>
        <position position="406"/>
    </location>
    <ligand>
        <name>Zn(2+)</name>
        <dbReference type="ChEBI" id="CHEBI:29105"/>
        <label>1</label>
    </ligand>
</feature>
<dbReference type="InterPro" id="IPR001650">
    <property type="entry name" value="Helicase_C-like"/>
</dbReference>
<evidence type="ECO:0000256" key="11">
    <source>
        <dbReference type="ARBA" id="ARBA00048988"/>
    </source>
</evidence>
<dbReference type="Gene3D" id="3.40.1440.60">
    <property type="entry name" value="PriA, 3(prime) DNA-binding domain"/>
    <property type="match status" value="1"/>
</dbReference>
<dbReference type="Proteomes" id="UP000286947">
    <property type="component" value="Unassembled WGS sequence"/>
</dbReference>
<evidence type="ECO:0000259" key="13">
    <source>
        <dbReference type="PROSITE" id="PS51192"/>
    </source>
</evidence>
<dbReference type="EC" id="5.6.2.4" evidence="12"/>
<evidence type="ECO:0000313" key="14">
    <source>
        <dbReference type="EMBL" id="RUS67134.1"/>
    </source>
</evidence>
<dbReference type="GO" id="GO:0005524">
    <property type="term" value="F:ATP binding"/>
    <property type="evidence" value="ECO:0007669"/>
    <property type="project" value="UniProtKB-UniRule"/>
</dbReference>
<keyword evidence="6 12" id="KW-0347">Helicase</keyword>
<keyword evidence="1 12" id="KW-0639">Primosome</keyword>
<dbReference type="GO" id="GO:0003677">
    <property type="term" value="F:DNA binding"/>
    <property type="evidence" value="ECO:0007669"/>
    <property type="project" value="UniProtKB-UniRule"/>
</dbReference>
<evidence type="ECO:0000256" key="10">
    <source>
        <dbReference type="ARBA" id="ARBA00023235"/>
    </source>
</evidence>
<comment type="caution">
    <text evidence="14">The sequence shown here is derived from an EMBL/GenBank/DDBJ whole genome shotgun (WGS) entry which is preliminary data.</text>
</comment>
<dbReference type="PROSITE" id="PS51192">
    <property type="entry name" value="HELICASE_ATP_BIND_1"/>
    <property type="match status" value="1"/>
</dbReference>
<gene>
    <name evidence="12 14" type="primary">priA</name>
    <name evidence="14" type="ORF">CUZ56_01074</name>
</gene>
<dbReference type="AlphaFoldDB" id="A0A433SER7"/>
<dbReference type="GO" id="GO:0006310">
    <property type="term" value="P:DNA recombination"/>
    <property type="evidence" value="ECO:0007669"/>
    <property type="project" value="InterPro"/>
</dbReference>
<comment type="catalytic activity">
    <reaction evidence="12">
        <text>Couples ATP hydrolysis with the unwinding of duplex DNA by translocating in the 3'-5' direction.</text>
        <dbReference type="EC" id="5.6.2.4"/>
    </reaction>
</comment>
<dbReference type="InterPro" id="IPR014001">
    <property type="entry name" value="Helicase_ATP-bd"/>
</dbReference>
<comment type="catalytic activity">
    <reaction evidence="11 12">
        <text>ATP + H2O = ADP + phosphate + H(+)</text>
        <dbReference type="Rhea" id="RHEA:13065"/>
        <dbReference type="ChEBI" id="CHEBI:15377"/>
        <dbReference type="ChEBI" id="CHEBI:15378"/>
        <dbReference type="ChEBI" id="CHEBI:30616"/>
        <dbReference type="ChEBI" id="CHEBI:43474"/>
        <dbReference type="ChEBI" id="CHEBI:456216"/>
        <dbReference type="EC" id="5.6.2.4"/>
    </reaction>
</comment>
<dbReference type="CDD" id="cd18804">
    <property type="entry name" value="SF2_C_priA"/>
    <property type="match status" value="1"/>
</dbReference>
<dbReference type="RefSeq" id="WP_126978955.1">
    <property type="nucleotide sequence ID" value="NZ_PQSP01000002.1"/>
</dbReference>
<keyword evidence="10 12" id="KW-0413">Isomerase</keyword>
<dbReference type="Pfam" id="PF00270">
    <property type="entry name" value="DEAD"/>
    <property type="match status" value="1"/>
</dbReference>
<evidence type="ECO:0000256" key="2">
    <source>
        <dbReference type="ARBA" id="ARBA00022705"/>
    </source>
</evidence>
<comment type="function">
    <text evidence="12">Initiates the restart of stalled replication forks, which reloads the replicative helicase on sites other than the origin of replication. Recognizes and binds to abandoned replication forks and remodels them to uncover a helicase loading site. Promotes assembly of the primosome at these replication forks.</text>
</comment>
<feature type="binding site" evidence="12">
    <location>
        <position position="412"/>
    </location>
    <ligand>
        <name>Zn(2+)</name>
        <dbReference type="ChEBI" id="CHEBI:29105"/>
        <label>2</label>
    </ligand>
</feature>
<dbReference type="GO" id="GO:0008270">
    <property type="term" value="F:zinc ion binding"/>
    <property type="evidence" value="ECO:0007669"/>
    <property type="project" value="UniProtKB-UniRule"/>
</dbReference>
<dbReference type="GO" id="GO:1990077">
    <property type="term" value="C:primosome complex"/>
    <property type="evidence" value="ECO:0007669"/>
    <property type="project" value="UniProtKB-UniRule"/>
</dbReference>
<comment type="subunit">
    <text evidence="12">Component of the replication restart primosome.</text>
</comment>
<feature type="binding site" evidence="12">
    <location>
        <position position="433"/>
    </location>
    <ligand>
        <name>Zn(2+)</name>
        <dbReference type="ChEBI" id="CHEBI:29105"/>
        <label>2</label>
    </ligand>
</feature>
<dbReference type="HAMAP" id="MF_00983">
    <property type="entry name" value="PriA"/>
    <property type="match status" value="1"/>
</dbReference>
<keyword evidence="7 12" id="KW-0862">Zinc</keyword>
<dbReference type="NCBIfam" id="TIGR00595">
    <property type="entry name" value="priA"/>
    <property type="match status" value="1"/>
</dbReference>
<dbReference type="GO" id="GO:0006270">
    <property type="term" value="P:DNA replication initiation"/>
    <property type="evidence" value="ECO:0007669"/>
    <property type="project" value="TreeGrafter"/>
</dbReference>
<dbReference type="FunFam" id="3.40.50.300:FF:000489">
    <property type="entry name" value="Primosome assembly protein PriA"/>
    <property type="match status" value="1"/>
</dbReference>
<keyword evidence="15" id="KW-1185">Reference proteome</keyword>
<dbReference type="CDD" id="cd17929">
    <property type="entry name" value="DEXHc_priA"/>
    <property type="match status" value="1"/>
</dbReference>
<dbReference type="PANTHER" id="PTHR30580:SF0">
    <property type="entry name" value="PRIMOSOMAL PROTEIN N"/>
    <property type="match status" value="1"/>
</dbReference>
<feature type="binding site" evidence="12">
    <location>
        <position position="443"/>
    </location>
    <ligand>
        <name>Zn(2+)</name>
        <dbReference type="ChEBI" id="CHEBI:29105"/>
        <label>1</label>
    </ligand>
</feature>
<dbReference type="Pfam" id="PF18319">
    <property type="entry name" value="Zn_ribbon_PriA"/>
    <property type="match status" value="1"/>
</dbReference>
<keyword evidence="2 12" id="KW-0235">DNA replication</keyword>
<organism evidence="14 15">
    <name type="scientific">Saezia sanguinis</name>
    <dbReference type="NCBI Taxonomy" id="1965230"/>
    <lineage>
        <taxon>Bacteria</taxon>
        <taxon>Pseudomonadati</taxon>
        <taxon>Pseudomonadota</taxon>
        <taxon>Betaproteobacteria</taxon>
        <taxon>Burkholderiales</taxon>
        <taxon>Saeziaceae</taxon>
        <taxon>Saezia</taxon>
    </lineage>
</organism>
<dbReference type="InterPro" id="IPR042115">
    <property type="entry name" value="PriA_3primeBD_sf"/>
</dbReference>
<dbReference type="PANTHER" id="PTHR30580">
    <property type="entry name" value="PRIMOSOMAL PROTEIN N"/>
    <property type="match status" value="1"/>
</dbReference>